<dbReference type="GO" id="GO:0005815">
    <property type="term" value="C:microtubule organizing center"/>
    <property type="evidence" value="ECO:0007669"/>
    <property type="project" value="TreeGrafter"/>
</dbReference>
<comment type="function">
    <text evidence="7">Microtubule binding protein that promotes the stabilization of dynamic microtubules. Required for mitotic spindle formation.</text>
</comment>
<dbReference type="PANTHER" id="PTHR21567">
    <property type="entry name" value="CLASP"/>
    <property type="match status" value="1"/>
</dbReference>
<dbReference type="SMART" id="SM01349">
    <property type="entry name" value="TOG"/>
    <property type="match status" value="2"/>
</dbReference>
<dbReference type="InterPro" id="IPR016024">
    <property type="entry name" value="ARM-type_fold"/>
</dbReference>
<dbReference type="GO" id="GO:0005881">
    <property type="term" value="C:cytoplasmic microtubule"/>
    <property type="evidence" value="ECO:0007669"/>
    <property type="project" value="TreeGrafter"/>
</dbReference>
<comment type="subunit">
    <text evidence="3">Interacts with microtubules.</text>
</comment>
<dbReference type="Gene3D" id="1.25.10.10">
    <property type="entry name" value="Leucine-rich Repeat Variant"/>
    <property type="match status" value="3"/>
</dbReference>
<dbReference type="GO" id="GO:0005876">
    <property type="term" value="C:spindle microtubule"/>
    <property type="evidence" value="ECO:0007669"/>
    <property type="project" value="TreeGrafter"/>
</dbReference>
<dbReference type="GO" id="GO:0008017">
    <property type="term" value="F:microtubule binding"/>
    <property type="evidence" value="ECO:0007669"/>
    <property type="project" value="TreeGrafter"/>
</dbReference>
<dbReference type="Proteomes" id="UP000319257">
    <property type="component" value="Unassembled WGS sequence"/>
</dbReference>
<dbReference type="OrthoDB" id="46159at2759"/>
<feature type="region of interest" description="Disordered" evidence="8">
    <location>
        <begin position="513"/>
        <end position="547"/>
    </location>
</feature>
<dbReference type="GeneID" id="41972361"/>
<comment type="subcellular location">
    <subcellularLocation>
        <location evidence="1">Cytoplasm</location>
        <location evidence="1">Cytoskeleton</location>
        <location evidence="1">Spindle</location>
    </subcellularLocation>
</comment>
<keyword evidence="5" id="KW-0493">Microtubule</keyword>
<keyword evidence="11" id="KW-1185">Reference proteome</keyword>
<feature type="region of interest" description="Disordered" evidence="8">
    <location>
        <begin position="752"/>
        <end position="773"/>
    </location>
</feature>
<evidence type="ECO:0000256" key="6">
    <source>
        <dbReference type="ARBA" id="ARBA00022776"/>
    </source>
</evidence>
<accession>A0A507B8Z3</accession>
<reference evidence="10 11" key="1">
    <citation type="submission" date="2019-06" db="EMBL/GenBank/DDBJ databases">
        <title>Draft genome sequence of the filamentous fungus Phialemoniopsis curvata isolated from diesel fuel.</title>
        <authorList>
            <person name="Varaljay V.A."/>
            <person name="Lyon W.J."/>
            <person name="Crouch A.L."/>
            <person name="Drake C.E."/>
            <person name="Hollomon J.M."/>
            <person name="Nadeau L.J."/>
            <person name="Nunn H.S."/>
            <person name="Stevenson B.S."/>
            <person name="Bojanowski C.L."/>
            <person name="Crookes-Goodson W.J."/>
        </authorList>
    </citation>
    <scope>NUCLEOTIDE SEQUENCE [LARGE SCALE GENOMIC DNA]</scope>
    <source>
        <strain evidence="10 11">D216</strain>
    </source>
</reference>
<dbReference type="GO" id="GO:0060172">
    <property type="term" value="P:astral microtubule depolymerization"/>
    <property type="evidence" value="ECO:0007669"/>
    <property type="project" value="TreeGrafter"/>
</dbReference>
<dbReference type="EMBL" id="SKBQ01000024">
    <property type="protein sequence ID" value="TPX15084.1"/>
    <property type="molecule type" value="Genomic_DNA"/>
</dbReference>
<dbReference type="InParanoid" id="A0A507B8Z3"/>
<dbReference type="InterPro" id="IPR024395">
    <property type="entry name" value="CLASP_N_dom"/>
</dbReference>
<dbReference type="Pfam" id="PF12348">
    <property type="entry name" value="CLASP_N"/>
    <property type="match status" value="2"/>
</dbReference>
<dbReference type="RefSeq" id="XP_030996795.1">
    <property type="nucleotide sequence ID" value="XM_031139377.1"/>
</dbReference>
<dbReference type="SUPFAM" id="SSF48371">
    <property type="entry name" value="ARM repeat"/>
    <property type="match status" value="1"/>
</dbReference>
<feature type="compositionally biased region" description="Low complexity" evidence="8">
    <location>
        <begin position="752"/>
        <end position="767"/>
    </location>
</feature>
<evidence type="ECO:0000256" key="8">
    <source>
        <dbReference type="SAM" id="MobiDB-lite"/>
    </source>
</evidence>
<evidence type="ECO:0000259" key="9">
    <source>
        <dbReference type="SMART" id="SM01349"/>
    </source>
</evidence>
<dbReference type="InterPro" id="IPR034085">
    <property type="entry name" value="TOG"/>
</dbReference>
<feature type="domain" description="TOG" evidence="9">
    <location>
        <begin position="1"/>
        <end position="236"/>
    </location>
</feature>
<dbReference type="STRING" id="1093900.A0A507B8Z3"/>
<evidence type="ECO:0000313" key="11">
    <source>
        <dbReference type="Proteomes" id="UP000319257"/>
    </source>
</evidence>
<feature type="domain" description="TOG" evidence="9">
    <location>
        <begin position="288"/>
        <end position="526"/>
    </location>
</feature>
<feature type="region of interest" description="Disordered" evidence="8">
    <location>
        <begin position="233"/>
        <end position="279"/>
    </location>
</feature>
<evidence type="ECO:0000256" key="4">
    <source>
        <dbReference type="ARBA" id="ARBA00022618"/>
    </source>
</evidence>
<name>A0A507B8Z3_9PEZI</name>
<dbReference type="GO" id="GO:0090307">
    <property type="term" value="P:mitotic spindle assembly"/>
    <property type="evidence" value="ECO:0007669"/>
    <property type="project" value="TreeGrafter"/>
</dbReference>
<dbReference type="PANTHER" id="PTHR21567:SF9">
    <property type="entry name" value="CLIP-ASSOCIATING PROTEIN"/>
    <property type="match status" value="1"/>
</dbReference>
<evidence type="ECO:0000256" key="1">
    <source>
        <dbReference type="ARBA" id="ARBA00004186"/>
    </source>
</evidence>
<evidence type="ECO:0000256" key="5">
    <source>
        <dbReference type="ARBA" id="ARBA00022701"/>
    </source>
</evidence>
<feature type="compositionally biased region" description="Polar residues" evidence="8">
    <location>
        <begin position="248"/>
        <end position="263"/>
    </location>
</feature>
<sequence>MAEKLTEKQVADLQTILRTDASVDAKVAQVTAVKSSIKQHNVPDTCVAPLFDALRTASMAQHAVLVNAGFTALNHLLTRLSRQEPKFLTKEAARTLPLIVDKMGDQKEKFRTLAQQSLNTLYQAAPMDVERSVRNTAMVGKNPRAKEVGLQWLLQMHQENGLQFRTYVPVLMDLLEDADGMVRDTAKTTVIELFRNAPNAAKSDLKKQLKNFKVRPAIEQAIVKELAPTAAGVSSAAADPVPRPESARSVTRPQLGASLSSMSERPITPMPESQPEAVDPSYVNTQRELDEIFKDMHLWFEGKETEQNWMKREQSITKLRSLIAGNAVTDFQQPFLSGCRGLLDGIIKAIVSLRTSLSKEGTSLVQDLATTYGPGIDPMVELLMQTFVKLSAATKKISSQQANATIDTIISKVTYNSRLMQHIWGACQDKNVQPRTYASGWLKTLLKKEAHHKSHVEHTGGLDVIEKCIKKGLNDANPGVREKMRSTYWVFAGIWPARAEAIMDTLDSTAQKLLQKDPNNPNSPKKAEGAVRPGLGLSKSTMGGSKPSLRETMLAQKKALATKNLPARPGSAMSHFSPVRTASNTSSASTTSTAAQPTRKRGEGTVAVGGHGLSVAPMRPTRKRPEMAARPATAGPYSVRTHDGPSAEQHSPPEATRSKAVTPRVAMAGSPKRTAQRPRPGHAATASESSLPSPSRATHAPKVAASPTVAPSPRSSPARSSKPTPLRAADMSSPSKANEDFTLVVPTIANLKSSPPKEASASPAPIDAADEVATPQPAKPILELEEATTPQETPSKTLKVYEDPFTDSQQPTPKPVVIGNVLEDKPVNEDAANLVRSADMTADAARNGTLSPEKAKQNSRLLESGIAKVKSQSLDVHGFRKLQGIIRDNKAPITDDKFEALLVGLFEYLEAPLEDLAPEKVQDVKAQILATVRLMLKKTRENFQPHVSRGLEALLEARASYDSRTHIVSGLELLADELVTLGDSSEIAHVLSGRMQKTNMDARGCRSLSMGLHVLKEMIEARPSFQPSESELSLLGGVTGRCLESQESGVRMDAVQLCVSLHARLGDAKFWELIRGVKDDPKSLITYYIVKRQREAGKA</sequence>
<keyword evidence="6" id="KW-0131">Cell cycle</keyword>
<feature type="compositionally biased region" description="Low complexity" evidence="8">
    <location>
        <begin position="700"/>
        <end position="725"/>
    </location>
</feature>
<keyword evidence="4" id="KW-0132">Cell division</keyword>
<proteinExistence type="inferred from homology"/>
<dbReference type="AlphaFoldDB" id="A0A507B8Z3"/>
<keyword evidence="6" id="KW-0498">Mitosis</keyword>
<feature type="compositionally biased region" description="Polar residues" evidence="8">
    <location>
        <begin position="513"/>
        <end position="523"/>
    </location>
</feature>
<dbReference type="InterPro" id="IPR011989">
    <property type="entry name" value="ARM-like"/>
</dbReference>
<organism evidence="10 11">
    <name type="scientific">Thyridium curvatum</name>
    <dbReference type="NCBI Taxonomy" id="1093900"/>
    <lineage>
        <taxon>Eukaryota</taxon>
        <taxon>Fungi</taxon>
        <taxon>Dikarya</taxon>
        <taxon>Ascomycota</taxon>
        <taxon>Pezizomycotina</taxon>
        <taxon>Sordariomycetes</taxon>
        <taxon>Sordariomycetidae</taxon>
        <taxon>Thyridiales</taxon>
        <taxon>Thyridiaceae</taxon>
        <taxon>Thyridium</taxon>
    </lineage>
</organism>
<evidence type="ECO:0000256" key="2">
    <source>
        <dbReference type="ARBA" id="ARBA00009549"/>
    </source>
</evidence>
<dbReference type="GO" id="GO:0051301">
    <property type="term" value="P:cell division"/>
    <property type="evidence" value="ECO:0007669"/>
    <property type="project" value="UniProtKB-KW"/>
</dbReference>
<comment type="similarity">
    <text evidence="2">Belongs to the CLASP family.</text>
</comment>
<dbReference type="GO" id="GO:1990023">
    <property type="term" value="C:mitotic spindle midzone"/>
    <property type="evidence" value="ECO:0007669"/>
    <property type="project" value="TreeGrafter"/>
</dbReference>
<protein>
    <recommendedName>
        <fullName evidence="9">TOG domain-containing protein</fullName>
    </recommendedName>
</protein>
<feature type="compositionally biased region" description="Polar residues" evidence="8">
    <location>
        <begin position="686"/>
        <end position="696"/>
    </location>
</feature>
<comment type="caution">
    <text evidence="10">The sequence shown here is derived from an EMBL/GenBank/DDBJ whole genome shotgun (WGS) entry which is preliminary data.</text>
</comment>
<evidence type="ECO:0000256" key="7">
    <source>
        <dbReference type="ARBA" id="ARBA00024889"/>
    </source>
</evidence>
<gene>
    <name evidence="10" type="ORF">E0L32_004914</name>
</gene>
<evidence type="ECO:0000313" key="10">
    <source>
        <dbReference type="EMBL" id="TPX15084.1"/>
    </source>
</evidence>
<feature type="compositionally biased region" description="Low complexity" evidence="8">
    <location>
        <begin position="581"/>
        <end position="595"/>
    </location>
</feature>
<evidence type="ECO:0000256" key="3">
    <source>
        <dbReference type="ARBA" id="ARBA00011375"/>
    </source>
</evidence>
<feature type="region of interest" description="Disordered" evidence="8">
    <location>
        <begin position="564"/>
        <end position="738"/>
    </location>
</feature>